<feature type="binding site" evidence="10">
    <location>
        <position position="235"/>
    </location>
    <ligand>
        <name>Zn(2+)</name>
        <dbReference type="ChEBI" id="CHEBI:29105"/>
    </ligand>
</feature>
<dbReference type="PANTHER" id="PTHR11085">
    <property type="entry name" value="NAD-DEPENDENT PROTEIN DEACYLASE SIRTUIN-5, MITOCHONDRIAL-RELATED"/>
    <property type="match status" value="1"/>
</dbReference>
<dbReference type="EMBL" id="DS499596">
    <property type="protein sequence ID" value="EDP53608.1"/>
    <property type="molecule type" value="Genomic_DNA"/>
</dbReference>
<accession>B0XXD4</accession>
<keyword evidence="2 6" id="KW-0808">Transferase</keyword>
<dbReference type="VEuPathDB" id="FungiDB:AFUB_047930"/>
<organism evidence="12 13">
    <name type="scientific">Aspergillus fumigatus (strain CBS 144.89 / FGSC A1163 / CEA10)</name>
    <name type="common">Neosartorya fumigata</name>
    <dbReference type="NCBI Taxonomy" id="451804"/>
    <lineage>
        <taxon>Eukaryota</taxon>
        <taxon>Fungi</taxon>
        <taxon>Dikarya</taxon>
        <taxon>Ascomycota</taxon>
        <taxon>Pezizomycotina</taxon>
        <taxon>Eurotiomycetes</taxon>
        <taxon>Eurotiomycetidae</taxon>
        <taxon>Eurotiales</taxon>
        <taxon>Aspergillaceae</taxon>
        <taxon>Aspergillus</taxon>
        <taxon>Aspergillus subgen. Fumigati</taxon>
    </lineage>
</organism>
<dbReference type="InterPro" id="IPR003000">
    <property type="entry name" value="Sirtuin"/>
</dbReference>
<evidence type="ECO:0000256" key="4">
    <source>
        <dbReference type="ARBA" id="ARBA00022833"/>
    </source>
</evidence>
<name>B0XXD4_ASPFC</name>
<feature type="binding site" evidence="8">
    <location>
        <begin position="301"/>
        <end position="303"/>
    </location>
    <ligand>
        <name>NAD(+)</name>
        <dbReference type="ChEBI" id="CHEBI:57540"/>
    </ligand>
</feature>
<keyword evidence="3 6" id="KW-0479">Metal-binding</keyword>
<gene>
    <name evidence="12" type="ORF">AFUB_047930</name>
</gene>
<feature type="active site" description="Proton acceptor" evidence="7 10">
    <location>
        <position position="203"/>
    </location>
</feature>
<keyword evidence="5 6" id="KW-0520">NAD</keyword>
<evidence type="ECO:0000256" key="1">
    <source>
        <dbReference type="ARBA" id="ARBA00006924"/>
    </source>
</evidence>
<dbReference type="GO" id="GO:0005634">
    <property type="term" value="C:nucleus"/>
    <property type="evidence" value="ECO:0007669"/>
    <property type="project" value="TreeGrafter"/>
</dbReference>
<dbReference type="GO" id="GO:0017136">
    <property type="term" value="F:histone deacetylase activity, NAD-dependent"/>
    <property type="evidence" value="ECO:0007669"/>
    <property type="project" value="InterPro"/>
</dbReference>
<dbReference type="InterPro" id="IPR026591">
    <property type="entry name" value="Sirtuin_cat_small_dom_sf"/>
</dbReference>
<comment type="cofactor">
    <cofactor evidence="9">
        <name>Zn(2+)</name>
        <dbReference type="ChEBI" id="CHEBI:29105"/>
    </cofactor>
    <text evidence="9">Binds 1 zinc ion per subunit.</text>
</comment>
<evidence type="ECO:0000256" key="5">
    <source>
        <dbReference type="ARBA" id="ARBA00023027"/>
    </source>
</evidence>
<evidence type="ECO:0000256" key="6">
    <source>
        <dbReference type="PIRNR" id="PIRNR037938"/>
    </source>
</evidence>
<keyword evidence="4 6" id="KW-0862">Zinc</keyword>
<dbReference type="EC" id="2.3.1.286" evidence="6"/>
<dbReference type="PhylomeDB" id="B0XXD4"/>
<dbReference type="InterPro" id="IPR050134">
    <property type="entry name" value="NAD-dep_sirtuin_deacylases"/>
</dbReference>
<dbReference type="SUPFAM" id="SSF52467">
    <property type="entry name" value="DHS-like NAD/FAD-binding domain"/>
    <property type="match status" value="1"/>
</dbReference>
<dbReference type="PIRSF" id="PIRSF037938">
    <property type="entry name" value="SIR2_euk"/>
    <property type="match status" value="1"/>
</dbReference>
<dbReference type="Gene3D" id="3.40.50.1220">
    <property type="entry name" value="TPP-binding domain"/>
    <property type="match status" value="1"/>
</dbReference>
<feature type="binding site" evidence="8">
    <location>
        <begin position="111"/>
        <end position="113"/>
    </location>
    <ligand>
        <name>NAD(+)</name>
        <dbReference type="ChEBI" id="CHEBI:57540"/>
    </ligand>
</feature>
<feature type="binding site" evidence="9 10">
    <location>
        <position position="211"/>
    </location>
    <ligand>
        <name>Zn(2+)</name>
        <dbReference type="ChEBI" id="CHEBI:29105"/>
    </ligand>
</feature>
<evidence type="ECO:0000256" key="2">
    <source>
        <dbReference type="ARBA" id="ARBA00022679"/>
    </source>
</evidence>
<dbReference type="GO" id="GO:0008270">
    <property type="term" value="F:zinc ion binding"/>
    <property type="evidence" value="ECO:0007669"/>
    <property type="project" value="UniProtKB-UniRule"/>
</dbReference>
<dbReference type="CDD" id="cd01408">
    <property type="entry name" value="SIRT1"/>
    <property type="match status" value="1"/>
</dbReference>
<feature type="binding site" evidence="8">
    <location>
        <begin position="101"/>
        <end position="105"/>
    </location>
    <ligand>
        <name>NAD(+)</name>
        <dbReference type="ChEBI" id="CHEBI:57540"/>
    </ligand>
</feature>
<dbReference type="Pfam" id="PF02146">
    <property type="entry name" value="SIR2"/>
    <property type="match status" value="1"/>
</dbReference>
<evidence type="ECO:0000256" key="9">
    <source>
        <dbReference type="PIRSR" id="PIRSR037938-3"/>
    </source>
</evidence>
<reference evidence="12 13" key="1">
    <citation type="journal article" date="2008" name="PLoS Genet.">
        <title>Genomic islands in the pathogenic filamentous fungus Aspergillus fumigatus.</title>
        <authorList>
            <person name="Fedorova N.D."/>
            <person name="Khaldi N."/>
            <person name="Joardar V.S."/>
            <person name="Maiti R."/>
            <person name="Amedeo P."/>
            <person name="Anderson M.J."/>
            <person name="Crabtree J."/>
            <person name="Silva J.C."/>
            <person name="Badger J.H."/>
            <person name="Albarraq A."/>
            <person name="Angiuoli S."/>
            <person name="Bussey H."/>
            <person name="Bowyer P."/>
            <person name="Cotty P.J."/>
            <person name="Dyer P.S."/>
            <person name="Egan A."/>
            <person name="Galens K."/>
            <person name="Fraser-Liggett C.M."/>
            <person name="Haas B.J."/>
            <person name="Inman J.M."/>
            <person name="Kent R."/>
            <person name="Lemieux S."/>
            <person name="Malavazi I."/>
            <person name="Orvis J."/>
            <person name="Roemer T."/>
            <person name="Ronning C.M."/>
            <person name="Sundaram J.P."/>
            <person name="Sutton G."/>
            <person name="Turner G."/>
            <person name="Venter J.C."/>
            <person name="White O.R."/>
            <person name="Whitty B.R."/>
            <person name="Youngman P."/>
            <person name="Wolfe K.H."/>
            <person name="Goldman G.H."/>
            <person name="Wortman J.R."/>
            <person name="Jiang B."/>
            <person name="Denning D.W."/>
            <person name="Nierman W.C."/>
        </authorList>
    </citation>
    <scope>NUCLEOTIDE SEQUENCE [LARGE SCALE GENOMIC DNA]</scope>
    <source>
        <strain evidence="13">CBS 144.89 / FGSC A1163 / CEA10</strain>
    </source>
</reference>
<evidence type="ECO:0000256" key="3">
    <source>
        <dbReference type="ARBA" id="ARBA00022723"/>
    </source>
</evidence>
<dbReference type="HOGENOM" id="CLU_023643_0_0_1"/>
<keyword evidence="13" id="KW-1185">Reference proteome</keyword>
<feature type="domain" description="Deacetylase sirtuin-type" evidence="11">
    <location>
        <begin position="73"/>
        <end position="335"/>
    </location>
</feature>
<comment type="catalytic activity">
    <reaction evidence="6">
        <text>N(6)-acetyl-L-lysyl-[protein] + NAD(+) + H2O = 2''-O-acetyl-ADP-D-ribose + nicotinamide + L-lysyl-[protein]</text>
        <dbReference type="Rhea" id="RHEA:43636"/>
        <dbReference type="Rhea" id="RHEA-COMP:9752"/>
        <dbReference type="Rhea" id="RHEA-COMP:10731"/>
        <dbReference type="ChEBI" id="CHEBI:15377"/>
        <dbReference type="ChEBI" id="CHEBI:17154"/>
        <dbReference type="ChEBI" id="CHEBI:29969"/>
        <dbReference type="ChEBI" id="CHEBI:57540"/>
        <dbReference type="ChEBI" id="CHEBI:61930"/>
        <dbReference type="ChEBI" id="CHEBI:83767"/>
        <dbReference type="EC" id="2.3.1.286"/>
    </reaction>
</comment>
<evidence type="ECO:0000256" key="7">
    <source>
        <dbReference type="PIRSR" id="PIRSR037938-1"/>
    </source>
</evidence>
<feature type="binding site" evidence="8">
    <location>
        <begin position="277"/>
        <end position="278"/>
    </location>
    <ligand>
        <name>NAD(+)</name>
        <dbReference type="ChEBI" id="CHEBI:57540"/>
    </ligand>
</feature>
<dbReference type="InterPro" id="IPR026590">
    <property type="entry name" value="Ssirtuin_cat_dom"/>
</dbReference>
<dbReference type="Gene3D" id="3.30.1600.10">
    <property type="entry name" value="SIR2/SIRT2 'Small Domain"/>
    <property type="match status" value="1"/>
</dbReference>
<comment type="similarity">
    <text evidence="1 6">Belongs to the sirtuin family. Class I subfamily.</text>
</comment>
<feature type="binding site" evidence="8">
    <location>
        <position position="321"/>
    </location>
    <ligand>
        <name>NAD(+)</name>
        <dbReference type="ChEBI" id="CHEBI:57540"/>
    </ligand>
</feature>
<feature type="binding site" evidence="9 10">
    <location>
        <position position="240"/>
    </location>
    <ligand>
        <name>Zn(2+)</name>
        <dbReference type="ChEBI" id="CHEBI:29105"/>
    </ligand>
</feature>
<feature type="binding site" evidence="8">
    <location>
        <begin position="183"/>
        <end position="186"/>
    </location>
    <ligand>
        <name>NAD(+)</name>
        <dbReference type="ChEBI" id="CHEBI:57540"/>
    </ligand>
</feature>
<evidence type="ECO:0000313" key="12">
    <source>
        <dbReference type="EMBL" id="EDP53608.1"/>
    </source>
</evidence>
<evidence type="ECO:0000256" key="10">
    <source>
        <dbReference type="PROSITE-ProRule" id="PRU00236"/>
    </source>
</evidence>
<dbReference type="OrthoDB" id="420264at2759"/>
<dbReference type="Proteomes" id="UP000001699">
    <property type="component" value="Unassembled WGS sequence"/>
</dbReference>
<dbReference type="GO" id="GO:0070403">
    <property type="term" value="F:NAD+ binding"/>
    <property type="evidence" value="ECO:0007669"/>
    <property type="project" value="UniProtKB-UniRule"/>
</dbReference>
<dbReference type="PROSITE" id="PS50305">
    <property type="entry name" value="SIRTUIN"/>
    <property type="match status" value="1"/>
</dbReference>
<protein>
    <recommendedName>
        <fullName evidence="6">NAD-dependent protein deacetylase</fullName>
        <ecNumber evidence="6">2.3.1.286</ecNumber>
    </recommendedName>
</protein>
<dbReference type="PANTHER" id="PTHR11085:SF14">
    <property type="entry name" value="NAD-DEPENDENT PROTEIN DEACETYLASE HST2-2"/>
    <property type="match status" value="1"/>
</dbReference>
<evidence type="ECO:0000259" key="11">
    <source>
        <dbReference type="PROSITE" id="PS50305"/>
    </source>
</evidence>
<evidence type="ECO:0000256" key="8">
    <source>
        <dbReference type="PIRSR" id="PIRSR037938-2"/>
    </source>
</evidence>
<sequence>MGHLTRIFIETYEICEKYDNPFKDFKLPSSSSMDDDSLPNVGLPDAQTGLPCLKTQAPPAVNNNHHQYIEAFRSDKMTDIENIANLIKSGQVHKIVVLVGAGISTAAGIPDFRSPETGIYDRLKPLHLPYPEAIFHINYFRHTPEPFYAIARARHPRSLKPTITHAFLALLEKKGLLHFVFTQNIDGLERDVGIPEDKILNAHGSWRTQRCWKCKTPYPDDLMKQAISTGTVPYCQVPDCGGAVKPDIVFFGQPLPAEFDEKEKEVSEADMMLVMGTSLKVAPCSRLPRLAREGIPRVLVNREKVGDFGKRAEDVSILGDCDDGVRKLADALGWTAEMESLWKKAIAAKEAAQEDWGEEESLDELIDRYAKTLTDARKISAGHKRMLEEHLENKFAEVLKKST</sequence>
<dbReference type="AlphaFoldDB" id="B0XXD4"/>
<dbReference type="InterPro" id="IPR017328">
    <property type="entry name" value="Sirtuin_class_I"/>
</dbReference>
<dbReference type="InterPro" id="IPR029035">
    <property type="entry name" value="DHS-like_NAD/FAD-binding_dom"/>
</dbReference>
<proteinExistence type="inferred from homology"/>
<evidence type="ECO:0000313" key="13">
    <source>
        <dbReference type="Proteomes" id="UP000001699"/>
    </source>
</evidence>
<feature type="binding site" evidence="9 10">
    <location>
        <position position="214"/>
    </location>
    <ligand>
        <name>Zn(2+)</name>
        <dbReference type="ChEBI" id="CHEBI:29105"/>
    </ligand>
</feature>